<dbReference type="EMBL" id="BPVZ01000154">
    <property type="protein sequence ID" value="GKV41952.1"/>
    <property type="molecule type" value="Genomic_DNA"/>
</dbReference>
<dbReference type="AlphaFoldDB" id="A0AAV5M014"/>
<keyword evidence="1" id="KW-0812">Transmembrane</keyword>
<comment type="caution">
    <text evidence="3">The sequence shown here is derived from an EMBL/GenBank/DDBJ whole genome shotgun (WGS) entry which is preliminary data.</text>
</comment>
<feature type="chain" id="PRO_5043730651" evidence="2">
    <location>
        <begin position="24"/>
        <end position="130"/>
    </location>
</feature>
<protein>
    <submittedName>
        <fullName evidence="3">Uncharacterized protein</fullName>
    </submittedName>
</protein>
<name>A0AAV5M014_9ROSI</name>
<evidence type="ECO:0000313" key="3">
    <source>
        <dbReference type="EMBL" id="GKV41952.1"/>
    </source>
</evidence>
<feature type="signal peptide" evidence="2">
    <location>
        <begin position="1"/>
        <end position="23"/>
    </location>
</feature>
<keyword evidence="4" id="KW-1185">Reference proteome</keyword>
<gene>
    <name evidence="3" type="ORF">SLEP1_g49418</name>
</gene>
<feature type="transmembrane region" description="Helical" evidence="1">
    <location>
        <begin position="112"/>
        <end position="129"/>
    </location>
</feature>
<keyword evidence="1" id="KW-1133">Transmembrane helix</keyword>
<sequence length="130" mass="13741">MSAHVDMLFVTLLVGEVINASTCQHVIDRTGSLSDPTSGDYTPANSDLACGGYTPANSDPASGDYTQANSDSVCGDYTPANSDPACGDYTPTNRVPTSGRFVTLAVTYRGDVYFVPVLYLFFVIAHVGML</sequence>
<proteinExistence type="predicted"/>
<keyword evidence="2" id="KW-0732">Signal</keyword>
<accession>A0AAV5M014</accession>
<evidence type="ECO:0000256" key="2">
    <source>
        <dbReference type="SAM" id="SignalP"/>
    </source>
</evidence>
<evidence type="ECO:0000313" key="4">
    <source>
        <dbReference type="Proteomes" id="UP001054252"/>
    </source>
</evidence>
<keyword evidence="1" id="KW-0472">Membrane</keyword>
<organism evidence="3 4">
    <name type="scientific">Rubroshorea leprosula</name>
    <dbReference type="NCBI Taxonomy" id="152421"/>
    <lineage>
        <taxon>Eukaryota</taxon>
        <taxon>Viridiplantae</taxon>
        <taxon>Streptophyta</taxon>
        <taxon>Embryophyta</taxon>
        <taxon>Tracheophyta</taxon>
        <taxon>Spermatophyta</taxon>
        <taxon>Magnoliopsida</taxon>
        <taxon>eudicotyledons</taxon>
        <taxon>Gunneridae</taxon>
        <taxon>Pentapetalae</taxon>
        <taxon>rosids</taxon>
        <taxon>malvids</taxon>
        <taxon>Malvales</taxon>
        <taxon>Dipterocarpaceae</taxon>
        <taxon>Rubroshorea</taxon>
    </lineage>
</organism>
<evidence type="ECO:0000256" key="1">
    <source>
        <dbReference type="SAM" id="Phobius"/>
    </source>
</evidence>
<dbReference type="Proteomes" id="UP001054252">
    <property type="component" value="Unassembled WGS sequence"/>
</dbReference>
<reference evidence="3 4" key="1">
    <citation type="journal article" date="2021" name="Commun. Biol.">
        <title>The genome of Shorea leprosula (Dipterocarpaceae) highlights the ecological relevance of drought in aseasonal tropical rainforests.</title>
        <authorList>
            <person name="Ng K.K.S."/>
            <person name="Kobayashi M.J."/>
            <person name="Fawcett J.A."/>
            <person name="Hatakeyama M."/>
            <person name="Paape T."/>
            <person name="Ng C.H."/>
            <person name="Ang C.C."/>
            <person name="Tnah L.H."/>
            <person name="Lee C.T."/>
            <person name="Nishiyama T."/>
            <person name="Sese J."/>
            <person name="O'Brien M.J."/>
            <person name="Copetti D."/>
            <person name="Mohd Noor M.I."/>
            <person name="Ong R.C."/>
            <person name="Putra M."/>
            <person name="Sireger I.Z."/>
            <person name="Indrioko S."/>
            <person name="Kosugi Y."/>
            <person name="Izuno A."/>
            <person name="Isagi Y."/>
            <person name="Lee S.L."/>
            <person name="Shimizu K.K."/>
        </authorList>
    </citation>
    <scope>NUCLEOTIDE SEQUENCE [LARGE SCALE GENOMIC DNA]</scope>
    <source>
        <strain evidence="3">214</strain>
    </source>
</reference>